<gene>
    <name evidence="1" type="ORF">NZD89_21550</name>
</gene>
<dbReference type="Proteomes" id="UP001164761">
    <property type="component" value="Chromosome"/>
</dbReference>
<accession>A0ABY6ZF58</accession>
<reference evidence="1" key="1">
    <citation type="submission" date="2022-08" db="EMBL/GenBank/DDBJ databases">
        <title>Alicyclobacillus fastidiosus DSM 17978, complete genome.</title>
        <authorList>
            <person name="Wang Q."/>
            <person name="Cai R."/>
            <person name="Wang Z."/>
        </authorList>
    </citation>
    <scope>NUCLEOTIDE SEQUENCE</scope>
    <source>
        <strain evidence="1">DSM 17978</strain>
    </source>
</reference>
<protein>
    <submittedName>
        <fullName evidence="1">Uncharacterized protein</fullName>
    </submittedName>
</protein>
<evidence type="ECO:0000313" key="1">
    <source>
        <dbReference type="EMBL" id="WAH40851.1"/>
    </source>
</evidence>
<keyword evidence="2" id="KW-1185">Reference proteome</keyword>
<proteinExistence type="predicted"/>
<dbReference type="EMBL" id="CP104067">
    <property type="protein sequence ID" value="WAH40851.1"/>
    <property type="molecule type" value="Genomic_DNA"/>
</dbReference>
<organism evidence="1 2">
    <name type="scientific">Alicyclobacillus fastidiosus</name>
    <dbReference type="NCBI Taxonomy" id="392011"/>
    <lineage>
        <taxon>Bacteria</taxon>
        <taxon>Bacillati</taxon>
        <taxon>Bacillota</taxon>
        <taxon>Bacilli</taxon>
        <taxon>Bacillales</taxon>
        <taxon>Alicyclobacillaceae</taxon>
        <taxon>Alicyclobacillus</taxon>
    </lineage>
</organism>
<name>A0ABY6ZF58_9BACL</name>
<evidence type="ECO:0000313" key="2">
    <source>
        <dbReference type="Proteomes" id="UP001164761"/>
    </source>
</evidence>
<sequence>MQEPTPVSESAKGIVVALPDESVTVALMGAVGPAPRSKWQQLDPRTVWYESAFFYDRLDEWVGRYQPDTWRFYEALRLEGGVLEVSHVVQSWKQLLAQADEYHGTRQGVAHRGLDARLGFDANARYPRQAGPQSMPLSRN</sequence>
<dbReference type="RefSeq" id="WP_268004750.1">
    <property type="nucleotide sequence ID" value="NZ_CP104067.1"/>
</dbReference>